<feature type="compositionally biased region" description="Low complexity" evidence="5">
    <location>
        <begin position="183"/>
        <end position="193"/>
    </location>
</feature>
<evidence type="ECO:0000256" key="2">
    <source>
        <dbReference type="ARBA" id="ARBA00022771"/>
    </source>
</evidence>
<evidence type="ECO:0000259" key="6">
    <source>
        <dbReference type="PROSITE" id="PS50103"/>
    </source>
</evidence>
<dbReference type="InterPro" id="IPR000571">
    <property type="entry name" value="Znf_CCCH"/>
</dbReference>
<dbReference type="InterPro" id="IPR041367">
    <property type="entry name" value="Znf-CCCH_4"/>
</dbReference>
<evidence type="ECO:0000256" key="4">
    <source>
        <dbReference type="PROSITE-ProRule" id="PRU00723"/>
    </source>
</evidence>
<evidence type="ECO:0000313" key="7">
    <source>
        <dbReference type="EMBL" id="GAP90738.1"/>
    </source>
</evidence>
<feature type="compositionally biased region" description="Polar residues" evidence="5">
    <location>
        <begin position="225"/>
        <end position="237"/>
    </location>
</feature>
<name>A0A1W2TQK9_ROSNE</name>
<dbReference type="Pfam" id="PF18044">
    <property type="entry name" value="zf-CCCH_4"/>
    <property type="match status" value="1"/>
</dbReference>
<dbReference type="AlphaFoldDB" id="A0A1W2TQK9"/>
<keyword evidence="1 4" id="KW-0479">Metal-binding</keyword>
<keyword evidence="3 4" id="KW-0862">Zinc</keyword>
<organism evidence="7">
    <name type="scientific">Rosellinia necatrix</name>
    <name type="common">White root-rot fungus</name>
    <dbReference type="NCBI Taxonomy" id="77044"/>
    <lineage>
        <taxon>Eukaryota</taxon>
        <taxon>Fungi</taxon>
        <taxon>Dikarya</taxon>
        <taxon>Ascomycota</taxon>
        <taxon>Pezizomycotina</taxon>
        <taxon>Sordariomycetes</taxon>
        <taxon>Xylariomycetidae</taxon>
        <taxon>Xylariales</taxon>
        <taxon>Xylariaceae</taxon>
        <taxon>Rosellinia</taxon>
    </lineage>
</organism>
<feature type="domain" description="C3H1-type" evidence="6">
    <location>
        <begin position="4"/>
        <end position="29"/>
    </location>
</feature>
<dbReference type="PANTHER" id="PTHR21099:SF2">
    <property type="entry name" value="SI:CH211-113E8.11"/>
    <property type="match status" value="1"/>
</dbReference>
<dbReference type="CDD" id="cd23954">
    <property type="entry name" value="AMO1_CTD"/>
    <property type="match status" value="1"/>
</dbReference>
<keyword evidence="2 4" id="KW-0863">Zinc-finger</keyword>
<feature type="region of interest" description="Disordered" evidence="5">
    <location>
        <begin position="306"/>
        <end position="454"/>
    </location>
</feature>
<dbReference type="GO" id="GO:0008270">
    <property type="term" value="F:zinc ion binding"/>
    <property type="evidence" value="ECO:0007669"/>
    <property type="project" value="UniProtKB-KW"/>
</dbReference>
<feature type="compositionally biased region" description="Polar residues" evidence="5">
    <location>
        <begin position="344"/>
        <end position="379"/>
    </location>
</feature>
<evidence type="ECO:0000256" key="3">
    <source>
        <dbReference type="ARBA" id="ARBA00022833"/>
    </source>
</evidence>
<dbReference type="STRING" id="77044.A0A1W2TQK9"/>
<feature type="compositionally biased region" description="Low complexity" evidence="5">
    <location>
        <begin position="414"/>
        <end position="424"/>
    </location>
</feature>
<gene>
    <name evidence="7" type="ORF">SAMD00023353_5200760</name>
</gene>
<evidence type="ECO:0000256" key="1">
    <source>
        <dbReference type="ARBA" id="ARBA00022723"/>
    </source>
</evidence>
<dbReference type="EMBL" id="DF977497">
    <property type="protein sequence ID" value="GAP90738.1"/>
    <property type="molecule type" value="Genomic_DNA"/>
</dbReference>
<dbReference type="Proteomes" id="UP000054516">
    <property type="component" value="Unassembled WGS sequence"/>
</dbReference>
<keyword evidence="8" id="KW-1185">Reference proteome</keyword>
<feature type="region of interest" description="Disordered" evidence="5">
    <location>
        <begin position="183"/>
        <end position="285"/>
    </location>
</feature>
<accession>A0A1W2TQK9</accession>
<feature type="zinc finger region" description="C3H1-type" evidence="4">
    <location>
        <begin position="4"/>
        <end position="29"/>
    </location>
</feature>
<dbReference type="OMA" id="PNRHDIC"/>
<dbReference type="OrthoDB" id="20729at2759"/>
<feature type="compositionally biased region" description="Polar residues" evidence="5">
    <location>
        <begin position="322"/>
        <end position="335"/>
    </location>
</feature>
<evidence type="ECO:0000313" key="8">
    <source>
        <dbReference type="Proteomes" id="UP000054516"/>
    </source>
</evidence>
<dbReference type="GO" id="GO:0005634">
    <property type="term" value="C:nucleus"/>
    <property type="evidence" value="ECO:0007669"/>
    <property type="project" value="TreeGrafter"/>
</dbReference>
<sequence length="568" mass="59314">MAPLCRFYQPGQPGSCRNGDSCRFEHPGANNNPNPFGANRFNALNTTSTRPQDGTLPYRLTKESIKIDLADERPAWILSCYGPGKEAPEQLFGGYPREQSLEEVMLHIRTSADQQQALSEVMALYNQAGQQIQTTLGNLDGAVRFLISAENNHPNRIDICKQNTIEGGTTGVFAVRTDQAGNSLNSNAGANQNPFSTTQSNAFGGGGAPAFGQPSVIGQKPNPFGATQSSQFGQPSQMGAAAPAFGQPSQMGASAPAFGQPSQMGASAPAFGQPSAMGQRQNPFSAASAAAPSAFAQVGQPAFGQPSALGQTANPFGAPAASSANPFGQQSSAPSGASPFAQVGQPTNSTASPFGQPATSNPFAQAATSTELSMDTSVSEPALNNPFNQKHSPPFGTISGAFGNTSANPFGAGAPPNQSTNQPTNQPPNQPSQAATATSAKAGPFAPGSAKQHPPAESYITKAINGQLATFGGVPVVYRWKVNDRYQDATPENPSVDQYTPGIRKQDGTWCKLLFPGGPPAYNKDTEPDAQDYNDTIKAVYARVTATGQFQGDMPEVPPMREDCIWTF</sequence>
<dbReference type="PROSITE" id="PS50103">
    <property type="entry name" value="ZF_C3H1"/>
    <property type="match status" value="1"/>
</dbReference>
<proteinExistence type="predicted"/>
<evidence type="ECO:0000256" key="5">
    <source>
        <dbReference type="SAM" id="MobiDB-lite"/>
    </source>
</evidence>
<dbReference type="PANTHER" id="PTHR21099">
    <property type="entry name" value="RAD201"/>
    <property type="match status" value="1"/>
</dbReference>
<reference evidence="7" key="1">
    <citation type="submission" date="2016-03" db="EMBL/GenBank/DDBJ databases">
        <title>Draft genome sequence of Rosellinia necatrix.</title>
        <authorList>
            <person name="Kanematsu S."/>
        </authorList>
    </citation>
    <scope>NUCLEOTIDE SEQUENCE [LARGE SCALE GENOMIC DNA]</scope>
    <source>
        <strain evidence="7">W97</strain>
    </source>
</reference>
<protein>
    <submittedName>
        <fullName evidence="7">Putative ccch zinc finger domain-containing protein</fullName>
    </submittedName>
</protein>